<accession>A0A7S0QGD8</accession>
<feature type="compositionally biased region" description="Basic residues" evidence="1">
    <location>
        <begin position="11"/>
        <end position="26"/>
    </location>
</feature>
<dbReference type="EMBL" id="HBEZ01011911">
    <property type="protein sequence ID" value="CAD8628881.1"/>
    <property type="molecule type" value="Transcribed_RNA"/>
</dbReference>
<name>A0A7S0QGD8_9CRYP</name>
<gene>
    <name evidence="2" type="ORF">CCUR1050_LOCUS6560</name>
</gene>
<evidence type="ECO:0000313" key="2">
    <source>
        <dbReference type="EMBL" id="CAD8628881.1"/>
    </source>
</evidence>
<evidence type="ECO:0000256" key="1">
    <source>
        <dbReference type="SAM" id="MobiDB-lite"/>
    </source>
</evidence>
<proteinExistence type="predicted"/>
<feature type="region of interest" description="Disordered" evidence="1">
    <location>
        <begin position="1"/>
        <end position="41"/>
    </location>
</feature>
<dbReference type="AlphaFoldDB" id="A0A7S0QGD8"/>
<sequence length="136" mass="15393">MSRPLQLKLTGRPKGRKDSKPRKNKTDRHDELSTSPGSAVQVPWHWHDMHGVAGNFFEQDSLQMQPSQQANQSVWITQCTDPAAYFEDSSAEYRSAASSSALYSTSVDEQLHEWDSFWRASTSADPFSGEWNPSRC</sequence>
<reference evidence="2" key="1">
    <citation type="submission" date="2021-01" db="EMBL/GenBank/DDBJ databases">
        <authorList>
            <person name="Corre E."/>
            <person name="Pelletier E."/>
            <person name="Niang G."/>
            <person name="Scheremetjew M."/>
            <person name="Finn R."/>
            <person name="Kale V."/>
            <person name="Holt S."/>
            <person name="Cochrane G."/>
            <person name="Meng A."/>
            <person name="Brown T."/>
            <person name="Cohen L."/>
        </authorList>
    </citation>
    <scope>NUCLEOTIDE SEQUENCE</scope>
    <source>
        <strain evidence="2">CCAP979/52</strain>
    </source>
</reference>
<organism evidence="2">
    <name type="scientific">Cryptomonas curvata</name>
    <dbReference type="NCBI Taxonomy" id="233186"/>
    <lineage>
        <taxon>Eukaryota</taxon>
        <taxon>Cryptophyceae</taxon>
        <taxon>Cryptomonadales</taxon>
        <taxon>Cryptomonadaceae</taxon>
        <taxon>Cryptomonas</taxon>
    </lineage>
</organism>
<protein>
    <submittedName>
        <fullName evidence="2">Uncharacterized protein</fullName>
    </submittedName>
</protein>